<name>A0A8X8BBP2_BRACI</name>
<reference evidence="2 3" key="1">
    <citation type="submission" date="2020-02" db="EMBL/GenBank/DDBJ databases">
        <authorList>
            <person name="Ma Q."/>
            <person name="Huang Y."/>
            <person name="Song X."/>
            <person name="Pei D."/>
        </authorList>
    </citation>
    <scope>NUCLEOTIDE SEQUENCE [LARGE SCALE GENOMIC DNA]</scope>
    <source>
        <strain evidence="2">Sxm20200214</strain>
        <tissue evidence="2">Leaf</tissue>
    </source>
</reference>
<dbReference type="EMBL" id="JAAMPC010000002">
    <property type="protein sequence ID" value="KAG2328568.1"/>
    <property type="molecule type" value="Genomic_DNA"/>
</dbReference>
<accession>A0A8X8BBP2</accession>
<proteinExistence type="predicted"/>
<feature type="compositionally biased region" description="Basic and acidic residues" evidence="1">
    <location>
        <begin position="1"/>
        <end position="15"/>
    </location>
</feature>
<comment type="caution">
    <text evidence="2">The sequence shown here is derived from an EMBL/GenBank/DDBJ whole genome shotgun (WGS) entry which is preliminary data.</text>
</comment>
<protein>
    <submittedName>
        <fullName evidence="2">Uncharacterized protein</fullName>
    </submittedName>
</protein>
<gene>
    <name evidence="2" type="ORF">Bca52824_011296</name>
</gene>
<evidence type="ECO:0000313" key="3">
    <source>
        <dbReference type="Proteomes" id="UP000886595"/>
    </source>
</evidence>
<organism evidence="2 3">
    <name type="scientific">Brassica carinata</name>
    <name type="common">Ethiopian mustard</name>
    <name type="synonym">Abyssinian cabbage</name>
    <dbReference type="NCBI Taxonomy" id="52824"/>
    <lineage>
        <taxon>Eukaryota</taxon>
        <taxon>Viridiplantae</taxon>
        <taxon>Streptophyta</taxon>
        <taxon>Embryophyta</taxon>
        <taxon>Tracheophyta</taxon>
        <taxon>Spermatophyta</taxon>
        <taxon>Magnoliopsida</taxon>
        <taxon>eudicotyledons</taxon>
        <taxon>Gunneridae</taxon>
        <taxon>Pentapetalae</taxon>
        <taxon>rosids</taxon>
        <taxon>malvids</taxon>
        <taxon>Brassicales</taxon>
        <taxon>Brassicaceae</taxon>
        <taxon>Brassiceae</taxon>
        <taxon>Brassica</taxon>
    </lineage>
</organism>
<feature type="compositionally biased region" description="Basic and acidic residues" evidence="1">
    <location>
        <begin position="22"/>
        <end position="68"/>
    </location>
</feature>
<keyword evidence="3" id="KW-1185">Reference proteome</keyword>
<evidence type="ECO:0000256" key="1">
    <source>
        <dbReference type="SAM" id="MobiDB-lite"/>
    </source>
</evidence>
<evidence type="ECO:0000313" key="2">
    <source>
        <dbReference type="EMBL" id="KAG2328568.1"/>
    </source>
</evidence>
<feature type="region of interest" description="Disordered" evidence="1">
    <location>
        <begin position="1"/>
        <end position="89"/>
    </location>
</feature>
<dbReference type="AlphaFoldDB" id="A0A8X8BBP2"/>
<dbReference type="Proteomes" id="UP000886595">
    <property type="component" value="Unassembled WGS sequence"/>
</dbReference>
<sequence>MEEPKDRFFSERTEAGEAAVNQEDKMVVPLRKEPELEKKQKPEHEPEPEFGEEKESKERKQKALKEIKMGNAAHKAFKTVSRITQNHGN</sequence>